<name>A0A6L6LAK7_9FIRM</name>
<gene>
    <name evidence="2" type="ORF">GMD50_18785</name>
</gene>
<evidence type="ECO:0000313" key="3">
    <source>
        <dbReference type="Proteomes" id="UP000478483"/>
    </source>
</evidence>
<dbReference type="InterPro" id="IPR003737">
    <property type="entry name" value="GlcNAc_PI_deacetylase-related"/>
</dbReference>
<dbReference type="Pfam" id="PF02585">
    <property type="entry name" value="PIG-L"/>
    <property type="match status" value="1"/>
</dbReference>
<dbReference type="PANTHER" id="PTHR43685:SF2">
    <property type="entry name" value="GLYCOSYLTRANSFERASE 2-LIKE DOMAIN-CONTAINING PROTEIN"/>
    <property type="match status" value="1"/>
</dbReference>
<dbReference type="SUPFAM" id="SSF53448">
    <property type="entry name" value="Nucleotide-diphospho-sugar transferases"/>
    <property type="match status" value="1"/>
</dbReference>
<dbReference type="Proteomes" id="UP000478483">
    <property type="component" value="Unassembled WGS sequence"/>
</dbReference>
<sequence>MNGFVKIRLQSLLNKTAISTLTEATFSQGGNVLILSPHYDDDVISCFGAMTKHYEQGAHLDILYLTDGTTSKDSGLTKEELHKIRKVEAANAVNTFFKDVNLEHFNHEDGHFAMTLEDVTRLSKLLQEKQYDYIYCPSITDTHEDHKETYKLLRQALLESGLKCTIRLYEFWYPLKKPNVYVDFADCEEKKWESIACHQSQMKYLNYVELAQTVNAHRGLQAERKWCEVYEEMSSAKLIWDLVPSLKASVVIPAYNNEAYVAIMLKALQRQTLDTFCWEIVLVDDSEDNRMTQFEKWELPNLRVIEKEHSGRADARNVGIQNSRGEVIIFMDSDMIVEESFVEKHYASHRETGSDITLGKVNHICHEHLEEVRKLVLEDRTKELEAFVMKDEYLNLTPIVFQNKEAADNIGWVCCLFSNCSVRRKVLDKAGVFDVIFKGWGLEDIELGYRFFKEKFSFSYEEDIANYHVDHATNSQQMLVEMGRNLKRLSKKHPDAAIKSYMSFVAGFKDLQELLCDVAKKEIAFDNGSGVYFRPISYTKSKA</sequence>
<comment type="caution">
    <text evidence="2">The sequence shown here is derived from an EMBL/GenBank/DDBJ whole genome shotgun (WGS) entry which is preliminary data.</text>
</comment>
<dbReference type="CDD" id="cd00761">
    <property type="entry name" value="Glyco_tranf_GTA_type"/>
    <property type="match status" value="1"/>
</dbReference>
<dbReference type="Gene3D" id="3.40.50.10320">
    <property type="entry name" value="LmbE-like"/>
    <property type="match status" value="1"/>
</dbReference>
<dbReference type="InterPro" id="IPR029044">
    <property type="entry name" value="Nucleotide-diphossugar_trans"/>
</dbReference>
<feature type="domain" description="Glycosyltransferase 2-like" evidence="1">
    <location>
        <begin position="249"/>
        <end position="426"/>
    </location>
</feature>
<accession>A0A6L6LAK7</accession>
<dbReference type="Gene3D" id="3.90.550.10">
    <property type="entry name" value="Spore Coat Polysaccharide Biosynthesis Protein SpsA, Chain A"/>
    <property type="match status" value="1"/>
</dbReference>
<dbReference type="Pfam" id="PF00535">
    <property type="entry name" value="Glycos_transf_2"/>
    <property type="match status" value="1"/>
</dbReference>
<dbReference type="SUPFAM" id="SSF102588">
    <property type="entry name" value="LmbE-like"/>
    <property type="match status" value="1"/>
</dbReference>
<dbReference type="PANTHER" id="PTHR43685">
    <property type="entry name" value="GLYCOSYLTRANSFERASE"/>
    <property type="match status" value="1"/>
</dbReference>
<dbReference type="InterPro" id="IPR024078">
    <property type="entry name" value="LmbE-like_dom_sf"/>
</dbReference>
<dbReference type="AlphaFoldDB" id="A0A6L6LAK7"/>
<dbReference type="InterPro" id="IPR001173">
    <property type="entry name" value="Glyco_trans_2-like"/>
</dbReference>
<organism evidence="2 3">
    <name type="scientific">Roseburia intestinalis</name>
    <dbReference type="NCBI Taxonomy" id="166486"/>
    <lineage>
        <taxon>Bacteria</taxon>
        <taxon>Bacillati</taxon>
        <taxon>Bacillota</taxon>
        <taxon>Clostridia</taxon>
        <taxon>Lachnospirales</taxon>
        <taxon>Lachnospiraceae</taxon>
        <taxon>Roseburia</taxon>
    </lineage>
</organism>
<protein>
    <submittedName>
        <fullName evidence="2">Glycosyltransferase</fullName>
    </submittedName>
</protein>
<dbReference type="InterPro" id="IPR050834">
    <property type="entry name" value="Glycosyltransf_2"/>
</dbReference>
<evidence type="ECO:0000259" key="1">
    <source>
        <dbReference type="Pfam" id="PF00535"/>
    </source>
</evidence>
<keyword evidence="2" id="KW-0808">Transferase</keyword>
<dbReference type="GO" id="GO:0016740">
    <property type="term" value="F:transferase activity"/>
    <property type="evidence" value="ECO:0007669"/>
    <property type="project" value="UniProtKB-KW"/>
</dbReference>
<proteinExistence type="predicted"/>
<evidence type="ECO:0000313" key="2">
    <source>
        <dbReference type="EMBL" id="MTR87036.1"/>
    </source>
</evidence>
<reference evidence="2 3" key="1">
    <citation type="journal article" date="2019" name="Nat. Med.">
        <title>A library of human gut bacterial isolates paired with longitudinal multiomics data enables mechanistic microbiome research.</title>
        <authorList>
            <person name="Poyet M."/>
            <person name="Groussin M."/>
            <person name="Gibbons S.M."/>
            <person name="Avila-Pacheco J."/>
            <person name="Jiang X."/>
            <person name="Kearney S.M."/>
            <person name="Perrotta A.R."/>
            <person name="Berdy B."/>
            <person name="Zhao S."/>
            <person name="Lieberman T.D."/>
            <person name="Swanson P.K."/>
            <person name="Smith M."/>
            <person name="Roesemann S."/>
            <person name="Alexander J.E."/>
            <person name="Rich S.A."/>
            <person name="Livny J."/>
            <person name="Vlamakis H."/>
            <person name="Clish C."/>
            <person name="Bullock K."/>
            <person name="Deik A."/>
            <person name="Scott J."/>
            <person name="Pierce K.A."/>
            <person name="Xavier R.J."/>
            <person name="Alm E.J."/>
        </authorList>
    </citation>
    <scope>NUCLEOTIDE SEQUENCE [LARGE SCALE GENOMIC DNA]</scope>
    <source>
        <strain evidence="2 3">BIOML-A1</strain>
    </source>
</reference>
<dbReference type="EMBL" id="WNAJ01000036">
    <property type="protein sequence ID" value="MTR87036.1"/>
    <property type="molecule type" value="Genomic_DNA"/>
</dbReference>